<dbReference type="KEGG" id="het:BBW65_03165"/>
<dbReference type="STRING" id="222136.BBW65_03165"/>
<dbReference type="SUPFAM" id="SSF89957">
    <property type="entry name" value="MTH1187/YkoF-like"/>
    <property type="match status" value="1"/>
</dbReference>
<proteinExistence type="predicted"/>
<organism evidence="2 3">
    <name type="scientific">Helicobacter enhydrae</name>
    <dbReference type="NCBI Taxonomy" id="222136"/>
    <lineage>
        <taxon>Bacteria</taxon>
        <taxon>Pseudomonadati</taxon>
        <taxon>Campylobacterota</taxon>
        <taxon>Epsilonproteobacteria</taxon>
        <taxon>Campylobacterales</taxon>
        <taxon>Helicobacteraceae</taxon>
        <taxon>Helicobacter</taxon>
    </lineage>
</organism>
<accession>A0A1B1U586</accession>
<feature type="domain" description="Thiamine-binding protein" evidence="1">
    <location>
        <begin position="6"/>
        <end position="89"/>
    </location>
</feature>
<gene>
    <name evidence="2" type="ORF">BBW65_03165</name>
</gene>
<keyword evidence="3" id="KW-1185">Reference proteome</keyword>
<dbReference type="Proteomes" id="UP000092884">
    <property type="component" value="Chromosome"/>
</dbReference>
<dbReference type="AlphaFoldDB" id="A0A1B1U586"/>
<reference evidence="3" key="1">
    <citation type="submission" date="2016-07" db="EMBL/GenBank/DDBJ databases">
        <authorList>
            <person name="Florea S."/>
            <person name="Webb J.S."/>
            <person name="Jaromczyk J."/>
            <person name="Schardl C.L."/>
        </authorList>
    </citation>
    <scope>NUCLEOTIDE SEQUENCE [LARGE SCALE GENOMIC DNA]</scope>
    <source>
        <strain evidence="3">MIT 01-6242</strain>
    </source>
</reference>
<dbReference type="InterPro" id="IPR002767">
    <property type="entry name" value="Thiamine_BP"/>
</dbReference>
<evidence type="ECO:0000313" key="2">
    <source>
        <dbReference type="EMBL" id="ANV97862.1"/>
    </source>
</evidence>
<dbReference type="InterPro" id="IPR029756">
    <property type="entry name" value="MTH1187/YkoF-like"/>
</dbReference>
<dbReference type="OrthoDB" id="9793516at2"/>
<dbReference type="Pfam" id="PF01910">
    <property type="entry name" value="Thiamine_BP"/>
    <property type="match status" value="1"/>
</dbReference>
<dbReference type="Gene3D" id="3.30.70.930">
    <property type="match status" value="1"/>
</dbReference>
<evidence type="ECO:0000313" key="3">
    <source>
        <dbReference type="Proteomes" id="UP000092884"/>
    </source>
</evidence>
<evidence type="ECO:0000259" key="1">
    <source>
        <dbReference type="Pfam" id="PF01910"/>
    </source>
</evidence>
<sequence length="101" mass="11579">MSVLMEFNVFSIAGAVSKRKEVAKLLKSLKDKGIEFSLNPMGTIVECENMQKALEILNFATQNVDAQRFYVIAKFDCYNQRKDLLATRVEDTLREIENLDE</sequence>
<name>A0A1B1U586_9HELI</name>
<dbReference type="EMBL" id="CP016503">
    <property type="protein sequence ID" value="ANV97862.1"/>
    <property type="molecule type" value="Genomic_DNA"/>
</dbReference>
<protein>
    <recommendedName>
        <fullName evidence="1">Thiamine-binding protein domain-containing protein</fullName>
    </recommendedName>
</protein>
<dbReference type="RefSeq" id="WP_066339591.1">
    <property type="nucleotide sequence ID" value="NZ_CP016503.1"/>
</dbReference>